<protein>
    <submittedName>
        <fullName evidence="4">Uncharacterized protein</fullName>
    </submittedName>
</protein>
<dbReference type="InterPro" id="IPR002401">
    <property type="entry name" value="Cyt_P450_E_grp-I"/>
</dbReference>
<reference evidence="4" key="1">
    <citation type="submission" date="2021-01" db="UniProtKB">
        <authorList>
            <consortium name="EnsemblPlants"/>
        </authorList>
    </citation>
    <scope>IDENTIFICATION</scope>
</reference>
<keyword evidence="2 3" id="KW-0479">Metal-binding</keyword>
<comment type="similarity">
    <text evidence="1 3">Belongs to the cytochrome P450 family.</text>
</comment>
<dbReference type="PANTHER" id="PTHR47950:SF44">
    <property type="entry name" value="CYTOCHROME P450, FAMILY 76, SUBFAMILY C, POLYPEPTIDE 5-RELATED"/>
    <property type="match status" value="1"/>
</dbReference>
<dbReference type="InterPro" id="IPR001128">
    <property type="entry name" value="Cyt_P450"/>
</dbReference>
<dbReference type="FunFam" id="1.10.630.10:FF:000163">
    <property type="entry name" value="Geraniol 8-hydroxylase"/>
    <property type="match status" value="1"/>
</dbReference>
<dbReference type="PROSITE" id="PS00086">
    <property type="entry name" value="CYTOCHROME_P450"/>
    <property type="match status" value="1"/>
</dbReference>
<dbReference type="PRINTS" id="PR00463">
    <property type="entry name" value="EP450I"/>
</dbReference>
<evidence type="ECO:0000256" key="3">
    <source>
        <dbReference type="RuleBase" id="RU000461"/>
    </source>
</evidence>
<dbReference type="InterPro" id="IPR017972">
    <property type="entry name" value="Cyt_P450_CS"/>
</dbReference>
<dbReference type="GO" id="GO:0005506">
    <property type="term" value="F:iron ion binding"/>
    <property type="evidence" value="ECO:0007669"/>
    <property type="project" value="InterPro"/>
</dbReference>
<feature type="binding site" description="axial binding residue" evidence="2">
    <location>
        <position position="237"/>
    </location>
    <ligand>
        <name>heme</name>
        <dbReference type="ChEBI" id="CHEBI:30413"/>
    </ligand>
    <ligandPart>
        <name>Fe</name>
        <dbReference type="ChEBI" id="CHEBI:18248"/>
    </ligandPart>
</feature>
<dbReference type="AlphaFoldDB" id="A0A7N1A0J5"/>
<dbReference type="GO" id="GO:0004497">
    <property type="term" value="F:monooxygenase activity"/>
    <property type="evidence" value="ECO:0007669"/>
    <property type="project" value="UniProtKB-KW"/>
</dbReference>
<dbReference type="InterPro" id="IPR036396">
    <property type="entry name" value="Cyt_P450_sf"/>
</dbReference>
<dbReference type="Proteomes" id="UP000594263">
    <property type="component" value="Unplaced"/>
</dbReference>
<comment type="cofactor">
    <cofactor evidence="2">
        <name>heme</name>
        <dbReference type="ChEBI" id="CHEBI:30413"/>
    </cofactor>
</comment>
<accession>A0A7N1A0J5</accession>
<keyword evidence="5" id="KW-1185">Reference proteome</keyword>
<dbReference type="EnsemblPlants" id="Kaladp0067s0091.1.v1.1">
    <property type="protein sequence ID" value="Kaladp0067s0091.1.v1.1"/>
    <property type="gene ID" value="Kaladp0067s0091.v1.1"/>
</dbReference>
<keyword evidence="3" id="KW-0560">Oxidoreductase</keyword>
<keyword evidence="2 3" id="KW-0349">Heme</keyword>
<evidence type="ECO:0000256" key="1">
    <source>
        <dbReference type="ARBA" id="ARBA00010617"/>
    </source>
</evidence>
<evidence type="ECO:0000313" key="5">
    <source>
        <dbReference type="Proteomes" id="UP000594263"/>
    </source>
</evidence>
<dbReference type="GO" id="GO:0016705">
    <property type="term" value="F:oxidoreductase activity, acting on paired donors, with incorporation or reduction of molecular oxygen"/>
    <property type="evidence" value="ECO:0007669"/>
    <property type="project" value="InterPro"/>
</dbReference>
<keyword evidence="3" id="KW-0503">Monooxygenase</keyword>
<organism evidence="4 5">
    <name type="scientific">Kalanchoe fedtschenkoi</name>
    <name type="common">Lavender scallops</name>
    <name type="synonym">South American air plant</name>
    <dbReference type="NCBI Taxonomy" id="63787"/>
    <lineage>
        <taxon>Eukaryota</taxon>
        <taxon>Viridiplantae</taxon>
        <taxon>Streptophyta</taxon>
        <taxon>Embryophyta</taxon>
        <taxon>Tracheophyta</taxon>
        <taxon>Spermatophyta</taxon>
        <taxon>Magnoliopsida</taxon>
        <taxon>eudicotyledons</taxon>
        <taxon>Gunneridae</taxon>
        <taxon>Pentapetalae</taxon>
        <taxon>Saxifragales</taxon>
        <taxon>Crassulaceae</taxon>
        <taxon>Kalanchoe</taxon>
    </lineage>
</organism>
<dbReference type="SUPFAM" id="SSF48264">
    <property type="entry name" value="Cytochrome P450"/>
    <property type="match status" value="1"/>
</dbReference>
<proteinExistence type="inferred from homology"/>
<dbReference type="PRINTS" id="PR00385">
    <property type="entry name" value="P450"/>
</dbReference>
<name>A0A7N1A0J5_KALFE</name>
<dbReference type="PANTHER" id="PTHR47950">
    <property type="entry name" value="CYTOCHROME P450, FAMILY 76, SUBFAMILY C, POLYPEPTIDE 5-RELATED"/>
    <property type="match status" value="1"/>
</dbReference>
<dbReference type="Gene3D" id="1.10.630.10">
    <property type="entry name" value="Cytochrome P450"/>
    <property type="match status" value="1"/>
</dbReference>
<dbReference type="Gramene" id="Kaladp0067s0091.1.v1.1">
    <property type="protein sequence ID" value="Kaladp0067s0091.1.v1.1"/>
    <property type="gene ID" value="Kaladp0067s0091.v1.1"/>
</dbReference>
<keyword evidence="2 3" id="KW-0408">Iron</keyword>
<dbReference type="OMA" id="ESACEME"/>
<sequence>MEFRDLVVRALELVGMPNVSDFFPALRFLDLQRFRKENEMVWSRIIEIIGRLVDARQISSADSKLENNEDVLDSLLGENEYDLSTDDIKHLFADLFVAGTDTPAGTIEWAMTELICNPDKMVKAQSEIHSLVSSKEIIRDSDIPNLPYLQAVVKETLRLHPPAPFLVPHVAVEDAQIETFTVPKGTQVLVNVWSMGRDSKIWEEPERFEPERFLELELDYKGRNFEFIPFGAGRRICPGMPLAHRMVHTVLASLIHAFDWELEKGVKPQDLSMNYRFALAVHKTAPLRVVPVLRTD</sequence>
<dbReference type="GO" id="GO:0020037">
    <property type="term" value="F:heme binding"/>
    <property type="evidence" value="ECO:0007669"/>
    <property type="project" value="InterPro"/>
</dbReference>
<evidence type="ECO:0000256" key="2">
    <source>
        <dbReference type="PIRSR" id="PIRSR602401-1"/>
    </source>
</evidence>
<evidence type="ECO:0000313" key="4">
    <source>
        <dbReference type="EnsemblPlants" id="Kaladp0067s0091.1.v1.1"/>
    </source>
</evidence>
<dbReference type="Pfam" id="PF00067">
    <property type="entry name" value="p450"/>
    <property type="match status" value="1"/>
</dbReference>